<evidence type="ECO:0000256" key="2">
    <source>
        <dbReference type="ARBA" id="ARBA00022448"/>
    </source>
</evidence>
<gene>
    <name evidence="4" type="ORF">RDB_LOCUS54620</name>
</gene>
<dbReference type="OrthoDB" id="413077at2759"/>
<comment type="caution">
    <text evidence="4">The sequence shown here is derived from an EMBL/GenBank/DDBJ whole genome shotgun (WGS) entry which is preliminary data.</text>
</comment>
<dbReference type="SUPFAM" id="SSF55724">
    <property type="entry name" value="Mog1p/PsbP-like"/>
    <property type="match status" value="1"/>
</dbReference>
<keyword evidence="2" id="KW-0813">Transport</keyword>
<organism evidence="4 5">
    <name type="scientific">Rhizoctonia solani</name>
    <dbReference type="NCBI Taxonomy" id="456999"/>
    <lineage>
        <taxon>Eukaryota</taxon>
        <taxon>Fungi</taxon>
        <taxon>Dikarya</taxon>
        <taxon>Basidiomycota</taxon>
        <taxon>Agaricomycotina</taxon>
        <taxon>Agaricomycetes</taxon>
        <taxon>Cantharellales</taxon>
        <taxon>Ceratobasidiaceae</taxon>
        <taxon>Rhizoctonia</taxon>
    </lineage>
</organism>
<evidence type="ECO:0000256" key="3">
    <source>
        <dbReference type="ARBA" id="ARBA00022927"/>
    </source>
</evidence>
<proteinExistence type="inferred from homology"/>
<dbReference type="GO" id="GO:0006606">
    <property type="term" value="P:protein import into nucleus"/>
    <property type="evidence" value="ECO:0007669"/>
    <property type="project" value="TreeGrafter"/>
</dbReference>
<dbReference type="InterPro" id="IPR007681">
    <property type="entry name" value="Mog1"/>
</dbReference>
<protein>
    <recommendedName>
        <fullName evidence="6">Ran guanine nucleotide release factor</fullName>
    </recommendedName>
</protein>
<evidence type="ECO:0008006" key="6">
    <source>
        <dbReference type="Google" id="ProtNLM"/>
    </source>
</evidence>
<reference evidence="4" key="1">
    <citation type="submission" date="2021-01" db="EMBL/GenBank/DDBJ databases">
        <authorList>
            <person name="Kaushik A."/>
        </authorList>
    </citation>
    <scope>NUCLEOTIDE SEQUENCE</scope>
    <source>
        <strain evidence="4">AG3-T5</strain>
    </source>
</reference>
<dbReference type="AlphaFoldDB" id="A0A8H2XFQ8"/>
<dbReference type="GO" id="GO:0031267">
    <property type="term" value="F:small GTPase binding"/>
    <property type="evidence" value="ECO:0007669"/>
    <property type="project" value="TreeGrafter"/>
</dbReference>
<dbReference type="GO" id="GO:0005634">
    <property type="term" value="C:nucleus"/>
    <property type="evidence" value="ECO:0007669"/>
    <property type="project" value="TreeGrafter"/>
</dbReference>
<sequence length="181" mass="19753">MASMDIYELFGGAITIRLPAGLTDASDLRQVPDTQEVFLAPDSEVSIIFEILERVAPDDPIEVAKFHFDSISHDNNAVSSTVETVNIPDQQPNSASPIKLSVLQGTQLVPKFNRTHPDTVKILLAVYRVAEKDTDLVLTFNVPVQTEKSGSAVDAEGAKRWLDIYEAAVPSLNIVDFGLFA</sequence>
<dbReference type="EMBL" id="CAJMWW010000079">
    <property type="protein sequence ID" value="CAE6425763.1"/>
    <property type="molecule type" value="Genomic_DNA"/>
</dbReference>
<keyword evidence="3" id="KW-0653">Protein transport</keyword>
<comment type="similarity">
    <text evidence="1">Belongs to the MOG1 family.</text>
</comment>
<dbReference type="Pfam" id="PF04603">
    <property type="entry name" value="Mog1"/>
    <property type="match status" value="1"/>
</dbReference>
<dbReference type="PANTHER" id="PTHR15837:SF0">
    <property type="entry name" value="RAN GUANINE NUCLEOTIDE RELEASE FACTOR"/>
    <property type="match status" value="1"/>
</dbReference>
<dbReference type="Gene3D" id="3.40.1000.10">
    <property type="entry name" value="Mog1/PsbP, alpha/beta/alpha sandwich"/>
    <property type="match status" value="1"/>
</dbReference>
<name>A0A8H2XFQ8_9AGAM</name>
<evidence type="ECO:0000313" key="4">
    <source>
        <dbReference type="EMBL" id="CAE6425763.1"/>
    </source>
</evidence>
<dbReference type="Proteomes" id="UP000663841">
    <property type="component" value="Unassembled WGS sequence"/>
</dbReference>
<dbReference type="InterPro" id="IPR016123">
    <property type="entry name" value="Mog1/PsbP_a/b/a-sand"/>
</dbReference>
<evidence type="ECO:0000256" key="1">
    <source>
        <dbReference type="ARBA" id="ARBA00010307"/>
    </source>
</evidence>
<accession>A0A8H2XFQ8</accession>
<dbReference type="PANTHER" id="PTHR15837">
    <property type="entry name" value="RAN GUANINE NUCLEOTIDE RELEASE FACTOR"/>
    <property type="match status" value="1"/>
</dbReference>
<evidence type="ECO:0000313" key="5">
    <source>
        <dbReference type="Proteomes" id="UP000663841"/>
    </source>
</evidence>
<dbReference type="GO" id="GO:0005085">
    <property type="term" value="F:guanyl-nucleotide exchange factor activity"/>
    <property type="evidence" value="ECO:0007669"/>
    <property type="project" value="TreeGrafter"/>
</dbReference>